<dbReference type="PATRIC" id="fig|1393735.3.peg.2525"/>
<reference evidence="4 5" key="1">
    <citation type="submission" date="2014-03" db="EMBL/GenBank/DDBJ databases">
        <title>Draft Genome of Photorhabdus temperata Meg1.</title>
        <authorList>
            <person name="Hurst S.G.IV."/>
            <person name="Morris K."/>
            <person name="Thomas K."/>
            <person name="Tisa L.S."/>
        </authorList>
    </citation>
    <scope>NUCLEOTIDE SEQUENCE [LARGE SCALE GENOMIC DNA]</scope>
    <source>
        <strain evidence="4 5">Meg1</strain>
    </source>
</reference>
<dbReference type="RefSeq" id="WP_023044727.1">
    <property type="nucleotide sequence ID" value="NZ_CAWLUD010000039.1"/>
</dbReference>
<dbReference type="Pfam" id="PF13250">
    <property type="entry name" value="SNIPE"/>
    <property type="match status" value="1"/>
</dbReference>
<dbReference type="InterPro" id="IPR018306">
    <property type="entry name" value="Phage_T5_Orf172_DNA-bd"/>
</dbReference>
<feature type="coiled-coil region" evidence="1">
    <location>
        <begin position="219"/>
        <end position="350"/>
    </location>
</feature>
<gene>
    <name evidence="4" type="ORF">MEG1DRAFT_02470</name>
</gene>
<organism evidence="4 5">
    <name type="scientific">Photorhabdus temperata subsp. temperata Meg1</name>
    <dbReference type="NCBI Taxonomy" id="1393735"/>
    <lineage>
        <taxon>Bacteria</taxon>
        <taxon>Pseudomonadati</taxon>
        <taxon>Pseudomonadota</taxon>
        <taxon>Gammaproteobacteria</taxon>
        <taxon>Enterobacterales</taxon>
        <taxon>Morganellaceae</taxon>
        <taxon>Photorhabdus</taxon>
    </lineage>
</organism>
<evidence type="ECO:0000256" key="1">
    <source>
        <dbReference type="SAM" id="Coils"/>
    </source>
</evidence>
<comment type="caution">
    <text evidence="4">The sequence shown here is derived from an EMBL/GenBank/DDBJ whole genome shotgun (WGS) entry which is preliminary data.</text>
</comment>
<name>A0A081RW59_PHOTE</name>
<keyword evidence="1" id="KW-0175">Coiled coil</keyword>
<evidence type="ECO:0000256" key="2">
    <source>
        <dbReference type="SAM" id="Phobius"/>
    </source>
</evidence>
<proteinExistence type="predicted"/>
<dbReference type="AlphaFoldDB" id="A0A081RW59"/>
<evidence type="ECO:0000259" key="3">
    <source>
        <dbReference type="SMART" id="SM00974"/>
    </source>
</evidence>
<dbReference type="Proteomes" id="UP000028002">
    <property type="component" value="Unassembled WGS sequence"/>
</dbReference>
<keyword evidence="2" id="KW-0472">Membrane</keyword>
<keyword evidence="2" id="KW-0812">Transmembrane</keyword>
<sequence length="500" mass="58034">MSPISFYIAIVIALMSIFTLIFLARKLKTIRQRLSAKDAIIEEYKIRFSDYFDVDEECKKLISDTENERNRIEFDATQRLAKINDDVFKAEHTKSEIETDIQSIRDSYRSKKEIYDNLVRQLAIYNEDFELAELGFYQPHFDFDASEKFKEKILDNRDKQKNILKNKGISSAIYCSTEWTVGGSRAEGKKLATRAINITARAFNNECDAAIANCTWKNATAMEERIRKAFDAINKLNETNQVHISRNYLALKLEELRLTHEFRQKKQQEKEEQRELRAQMAEEKRVQMEIERAIREAEAEEERYERALDKARKDLAKASTEQRAKYEEQISKLEAEIKEAEEKGQRALSMAQQTRRGHVYIISNIGSFGEDVYKIGMTRRLDPQDRIDELGSASVPFLFDIHAMIRSEDAPTLEKALHDRFDSHRVNAVNRRKEFFNASLNEIKAAVTEFAGNDVDFVETAVAKDYYETKVMREQELIKSGSQDGKKVTNTKIPEFADAI</sequence>
<feature type="transmembrane region" description="Helical" evidence="2">
    <location>
        <begin position="6"/>
        <end position="24"/>
    </location>
</feature>
<feature type="domain" description="Bacteriophage T5 Orf172 DNA-binding" evidence="3">
    <location>
        <begin position="367"/>
        <end position="450"/>
    </location>
</feature>
<protein>
    <submittedName>
        <fullName evidence="4">Phage shock protein A (IM30), suppresses sigma54-dependent transcription</fullName>
    </submittedName>
</protein>
<evidence type="ECO:0000313" key="5">
    <source>
        <dbReference type="Proteomes" id="UP000028002"/>
    </source>
</evidence>
<dbReference type="InterPro" id="IPR025280">
    <property type="entry name" value="SNIPE"/>
</dbReference>
<keyword evidence="2" id="KW-1133">Transmembrane helix</keyword>
<accession>A0A081RW59</accession>
<dbReference type="EMBL" id="JGVH01000039">
    <property type="protein sequence ID" value="KER02912.1"/>
    <property type="molecule type" value="Genomic_DNA"/>
</dbReference>
<evidence type="ECO:0000313" key="4">
    <source>
        <dbReference type="EMBL" id="KER02912.1"/>
    </source>
</evidence>
<dbReference type="SMART" id="SM00974">
    <property type="entry name" value="T5orf172"/>
    <property type="match status" value="1"/>
</dbReference>
<dbReference type="Pfam" id="PF13455">
    <property type="entry name" value="MUG113"/>
    <property type="match status" value="1"/>
</dbReference>